<dbReference type="Proteomes" id="UP001461163">
    <property type="component" value="Unassembled WGS sequence"/>
</dbReference>
<dbReference type="GO" id="GO:0016740">
    <property type="term" value="F:transferase activity"/>
    <property type="evidence" value="ECO:0007669"/>
    <property type="project" value="UniProtKB-KW"/>
</dbReference>
<keyword evidence="1" id="KW-0808">Transferase</keyword>
<accession>A0ABU9SWC6</accession>
<dbReference type="EMBL" id="JBBMQS010000006">
    <property type="protein sequence ID" value="MEM5498169.1"/>
    <property type="molecule type" value="Genomic_DNA"/>
</dbReference>
<comment type="caution">
    <text evidence="1">The sequence shown here is derived from an EMBL/GenBank/DDBJ whole genome shotgun (WGS) entry which is preliminary data.</text>
</comment>
<reference evidence="1 2" key="1">
    <citation type="submission" date="2024-03" db="EMBL/GenBank/DDBJ databases">
        <title>Community enrichment and isolation of bacterial strains for fucoidan degradation.</title>
        <authorList>
            <person name="Sichert A."/>
        </authorList>
    </citation>
    <scope>NUCLEOTIDE SEQUENCE [LARGE SCALE GENOMIC DNA]</scope>
    <source>
        <strain evidence="1 2">AS12</strain>
    </source>
</reference>
<organism evidence="1 2">
    <name type="scientific">Paraglaciecola mesophila</name>
    <dbReference type="NCBI Taxonomy" id="197222"/>
    <lineage>
        <taxon>Bacteria</taxon>
        <taxon>Pseudomonadati</taxon>
        <taxon>Pseudomonadota</taxon>
        <taxon>Gammaproteobacteria</taxon>
        <taxon>Alteromonadales</taxon>
        <taxon>Alteromonadaceae</taxon>
        <taxon>Paraglaciecola</taxon>
    </lineage>
</organism>
<dbReference type="SUPFAM" id="SSF52540">
    <property type="entry name" value="P-loop containing nucleoside triphosphate hydrolases"/>
    <property type="match status" value="1"/>
</dbReference>
<dbReference type="Pfam" id="PF13469">
    <property type="entry name" value="Sulfotransfer_3"/>
    <property type="match status" value="1"/>
</dbReference>
<gene>
    <name evidence="1" type="ORF">WNY77_12240</name>
</gene>
<dbReference type="EC" id="2.8.2.-" evidence="1"/>
<sequence>MTDKKFIFLAGHHRSGTSLLHEIIREHDSVSGFSNTGVPEDEGMFLQNVYQPARAYGGPGKYIFDKQSYMNESHPLATPVSAEAILTQWEAYLDNSCTHYIEKSPPNIVRTRFFQKLYPDSKFVVIFRHPLAVGYATQKWSKTTIKSLIEHTLLGYEILLNDLPHLKNVYVLRYEDFVQNPQNKINSIFDFLGLASLTVKHKIRLEVNEQYYARWQRNRANIIKRLHFPLTDKVEQRFNNIGYSLRDYRQLEPKNFFGAHVNES</sequence>
<name>A0ABU9SWC6_9ALTE</name>
<evidence type="ECO:0000313" key="1">
    <source>
        <dbReference type="EMBL" id="MEM5498169.1"/>
    </source>
</evidence>
<dbReference type="InterPro" id="IPR027417">
    <property type="entry name" value="P-loop_NTPase"/>
</dbReference>
<proteinExistence type="predicted"/>
<keyword evidence="2" id="KW-1185">Reference proteome</keyword>
<evidence type="ECO:0000313" key="2">
    <source>
        <dbReference type="Proteomes" id="UP001461163"/>
    </source>
</evidence>
<protein>
    <submittedName>
        <fullName evidence="1">Sulfotransferase</fullName>
        <ecNumber evidence="1">2.8.2.-</ecNumber>
    </submittedName>
</protein>
<dbReference type="RefSeq" id="WP_342881863.1">
    <property type="nucleotide sequence ID" value="NZ_JBBMQS010000006.1"/>
</dbReference>
<dbReference type="Gene3D" id="3.40.50.300">
    <property type="entry name" value="P-loop containing nucleotide triphosphate hydrolases"/>
    <property type="match status" value="1"/>
</dbReference>